<dbReference type="SUPFAM" id="SSF49503">
    <property type="entry name" value="Cupredoxins"/>
    <property type="match status" value="1"/>
</dbReference>
<reference evidence="1 2" key="1">
    <citation type="submission" date="2013-08" db="EMBL/GenBank/DDBJ databases">
        <title>The genome sequence of Knoellia sinensis.</title>
        <authorList>
            <person name="Zhu W."/>
            <person name="Wang G."/>
        </authorList>
    </citation>
    <scope>NUCLEOTIDE SEQUENCE [LARGE SCALE GENOMIC DNA]</scope>
    <source>
        <strain evidence="1 2">KCTC 19936</strain>
    </source>
</reference>
<dbReference type="InterPro" id="IPR008972">
    <property type="entry name" value="Cupredoxin"/>
</dbReference>
<name>A0A0A0IZT4_9MICO</name>
<organism evidence="1 2">
    <name type="scientific">Knoellia sinensis KCTC 19936</name>
    <dbReference type="NCBI Taxonomy" id="1385520"/>
    <lineage>
        <taxon>Bacteria</taxon>
        <taxon>Bacillati</taxon>
        <taxon>Actinomycetota</taxon>
        <taxon>Actinomycetes</taxon>
        <taxon>Micrococcales</taxon>
        <taxon>Intrasporangiaceae</taxon>
        <taxon>Knoellia</taxon>
    </lineage>
</organism>
<proteinExistence type="predicted"/>
<accession>A0A0A0IZT4</accession>
<dbReference type="Gene3D" id="2.60.40.420">
    <property type="entry name" value="Cupredoxins - blue copper proteins"/>
    <property type="match status" value="1"/>
</dbReference>
<evidence type="ECO:0000313" key="1">
    <source>
        <dbReference type="EMBL" id="KGN30323.1"/>
    </source>
</evidence>
<dbReference type="Proteomes" id="UP000030002">
    <property type="component" value="Unassembled WGS sequence"/>
</dbReference>
<keyword evidence="2" id="KW-1185">Reference proteome</keyword>
<dbReference type="AlphaFoldDB" id="A0A0A0IZT4"/>
<protein>
    <submittedName>
        <fullName evidence="1">Uncharacterized protein</fullName>
    </submittedName>
</protein>
<sequence>MAALTMFGVAVGIGSADARGGGDTERIDIRDDCDPVTFNAALFPGACIGDGDTTFEDLVERLQDRGFHGAWRFNPDDTDVDTGTKLRLVNRGGEFHTFTPVDRFGPGCALDVNELAGFVGDPVMPCTEEMFINTGIDAKTSQVLAPLPVGTHLFECAIHPWMQTTITVKGHHH</sequence>
<dbReference type="EMBL" id="AVPJ01000020">
    <property type="protein sequence ID" value="KGN30323.1"/>
    <property type="molecule type" value="Genomic_DNA"/>
</dbReference>
<dbReference type="eggNOG" id="ENOG5034AWA">
    <property type="taxonomic scope" value="Bacteria"/>
</dbReference>
<comment type="caution">
    <text evidence="1">The sequence shown here is derived from an EMBL/GenBank/DDBJ whole genome shotgun (WGS) entry which is preliminary data.</text>
</comment>
<gene>
    <name evidence="1" type="ORF">N802_09265</name>
</gene>
<evidence type="ECO:0000313" key="2">
    <source>
        <dbReference type="Proteomes" id="UP000030002"/>
    </source>
</evidence>